<evidence type="ECO:0000313" key="2">
    <source>
        <dbReference type="EMBL" id="QKS71314.1"/>
    </source>
</evidence>
<accession>A0A859FFE0</accession>
<proteinExistence type="predicted"/>
<dbReference type="InterPro" id="IPR051044">
    <property type="entry name" value="MAG_DAG_Lipase"/>
</dbReference>
<keyword evidence="2" id="KW-0378">Hydrolase</keyword>
<dbReference type="SUPFAM" id="SSF53474">
    <property type="entry name" value="alpha/beta-Hydrolases"/>
    <property type="match status" value="1"/>
</dbReference>
<dbReference type="Gene3D" id="3.40.50.1820">
    <property type="entry name" value="alpha/beta hydrolase"/>
    <property type="match status" value="1"/>
</dbReference>
<dbReference type="PANTHER" id="PTHR11614">
    <property type="entry name" value="PHOSPHOLIPASE-RELATED"/>
    <property type="match status" value="1"/>
</dbReference>
<feature type="domain" description="Serine aminopeptidase S33" evidence="1">
    <location>
        <begin position="65"/>
        <end position="291"/>
    </location>
</feature>
<dbReference type="AlphaFoldDB" id="A0A859FFE0"/>
<dbReference type="RefSeq" id="WP_176009349.1">
    <property type="nucleotide sequence ID" value="NZ_CP041372.2"/>
</dbReference>
<protein>
    <submittedName>
        <fullName evidence="2">Alpha/beta hydrolase</fullName>
    </submittedName>
</protein>
<dbReference type="Proteomes" id="UP000318138">
    <property type="component" value="Chromosome"/>
</dbReference>
<dbReference type="InterPro" id="IPR029058">
    <property type="entry name" value="AB_hydrolase_fold"/>
</dbReference>
<evidence type="ECO:0000313" key="3">
    <source>
        <dbReference type="Proteomes" id="UP000318138"/>
    </source>
</evidence>
<dbReference type="Pfam" id="PF12146">
    <property type="entry name" value="Hydrolase_4"/>
    <property type="match status" value="1"/>
</dbReference>
<dbReference type="KEGG" id="psua:FLK61_31900"/>
<organism evidence="2 3">
    <name type="scientific">Paenalkalicoccus suaedae</name>
    <dbReference type="NCBI Taxonomy" id="2592382"/>
    <lineage>
        <taxon>Bacteria</taxon>
        <taxon>Bacillati</taxon>
        <taxon>Bacillota</taxon>
        <taxon>Bacilli</taxon>
        <taxon>Bacillales</taxon>
        <taxon>Bacillaceae</taxon>
        <taxon>Paenalkalicoccus</taxon>
    </lineage>
</organism>
<sequence>MEKWIEHIQKHTLSLDESNPHLHNEDLLAYLSFYSFHMDRVHTYRCGFVPSAHFRIFTQLFSRKKAKGLVVLVHGYLDHAGGLSKTVNHLLEDGYDVLTLDLPGHGMTEGGNGSIRTFDEYVQAIIDVCETSTYYVKQTTIIGMGHSTGAAMLFHTACQNKIKFDRLIFVAPLFMPFRWTLVKGIIKAAGKVRPRSRRRFKRNSADRTYHSFIKKDPLQSKWLHADWLLAMEAWQSSIENCLVYKNPVYLIQGTKDTTVEWPVNIRFFRKKCKNIQVMLLPEGRHQLLNERGLYREIIMERISQFLRQSVK</sequence>
<name>A0A859FFE0_9BACI</name>
<gene>
    <name evidence="2" type="ORF">FLK61_31900</name>
</gene>
<dbReference type="InterPro" id="IPR022742">
    <property type="entry name" value="Hydrolase_4"/>
</dbReference>
<evidence type="ECO:0000259" key="1">
    <source>
        <dbReference type="Pfam" id="PF12146"/>
    </source>
</evidence>
<dbReference type="EMBL" id="CP041372">
    <property type="protein sequence ID" value="QKS71314.1"/>
    <property type="molecule type" value="Genomic_DNA"/>
</dbReference>
<keyword evidence="3" id="KW-1185">Reference proteome</keyword>
<dbReference type="GO" id="GO:0016787">
    <property type="term" value="F:hydrolase activity"/>
    <property type="evidence" value="ECO:0007669"/>
    <property type="project" value="UniProtKB-KW"/>
</dbReference>
<reference evidence="3" key="1">
    <citation type="submission" date="2019-07" db="EMBL/GenBank/DDBJ databases">
        <title>Bacillus alkalisoli sp. nov. isolated from saline soil.</title>
        <authorList>
            <person name="Sun J.-Q."/>
            <person name="Xu L."/>
        </authorList>
    </citation>
    <scope>NUCLEOTIDE SEQUENCE [LARGE SCALE GENOMIC DNA]</scope>
    <source>
        <strain evidence="3">M4U3P1</strain>
    </source>
</reference>